<comment type="cofactor">
    <cofactor evidence="3">
        <name>(R)-lipoate</name>
        <dbReference type="ChEBI" id="CHEBI:83088"/>
    </cofactor>
    <text evidence="3">Binds 1 lipoyl cofactor covalently.</text>
</comment>
<gene>
    <name evidence="3 9" type="primary">gcvH</name>
    <name evidence="6" type="ORF">EBV32_01025</name>
    <name evidence="9" type="ORF">EBV78_00545</name>
    <name evidence="7" type="ORF">EBX29_00760</name>
    <name evidence="8" type="ORF">EBX74_02240</name>
</gene>
<dbReference type="CDD" id="cd06848">
    <property type="entry name" value="GCS_H"/>
    <property type="match status" value="1"/>
</dbReference>
<dbReference type="PANTHER" id="PTHR11715">
    <property type="entry name" value="GLYCINE CLEAVAGE SYSTEM H PROTEIN"/>
    <property type="match status" value="1"/>
</dbReference>
<protein>
    <recommendedName>
        <fullName evidence="3">Glycine cleavage system H protein</fullName>
    </recommendedName>
</protein>
<evidence type="ECO:0000313" key="10">
    <source>
        <dbReference type="Proteomes" id="UP000572953"/>
    </source>
</evidence>
<dbReference type="GO" id="GO:0009249">
    <property type="term" value="P:protein lipoylation"/>
    <property type="evidence" value="ECO:0007669"/>
    <property type="project" value="TreeGrafter"/>
</dbReference>
<dbReference type="AlphaFoldDB" id="A0A845S7Q3"/>
<dbReference type="PANTHER" id="PTHR11715:SF3">
    <property type="entry name" value="GLYCINE CLEAVAGE SYSTEM H PROTEIN-RELATED"/>
    <property type="match status" value="1"/>
</dbReference>
<dbReference type="Pfam" id="PF01597">
    <property type="entry name" value="GCV_H"/>
    <property type="match status" value="1"/>
</dbReference>
<comment type="subunit">
    <text evidence="3">The glycine cleavage system is composed of four proteins: P, T, L and H.</text>
</comment>
<feature type="modified residue" description="N6-lipoyllysine" evidence="3 4">
    <location>
        <position position="60"/>
    </location>
</feature>
<dbReference type="InterPro" id="IPR002930">
    <property type="entry name" value="GCV_H"/>
</dbReference>
<keyword evidence="2 3" id="KW-0450">Lipoyl</keyword>
<evidence type="ECO:0000313" key="9">
    <source>
        <dbReference type="EMBL" id="NCU62577.1"/>
    </source>
</evidence>
<dbReference type="InterPro" id="IPR017453">
    <property type="entry name" value="GCV_H_sub"/>
</dbReference>
<evidence type="ECO:0000313" key="6">
    <source>
        <dbReference type="EMBL" id="NBN87664.1"/>
    </source>
</evidence>
<dbReference type="Proteomes" id="UP000699985">
    <property type="component" value="Unassembled WGS sequence"/>
</dbReference>
<comment type="similarity">
    <text evidence="1 3">Belongs to the GcvH family.</text>
</comment>
<dbReference type="InterPro" id="IPR011053">
    <property type="entry name" value="Single_hybrid_motif"/>
</dbReference>
<dbReference type="InterPro" id="IPR003016">
    <property type="entry name" value="2-oxoA_DH_lipoyl-BS"/>
</dbReference>
<reference evidence="9 10" key="1">
    <citation type="submission" date="2018-10" db="EMBL/GenBank/DDBJ databases">
        <title>Iterative Subtractive Binning of Freshwater Chronoseries Metagenomes Recovers Nearly Complete Genomes from over Four Hundred Novel Species.</title>
        <authorList>
            <person name="Rodriguez-R L.M."/>
            <person name="Tsementzi D."/>
            <person name="Luo C."/>
            <person name="Konstantinidis K.T."/>
        </authorList>
    </citation>
    <scope>NUCLEOTIDE SEQUENCE [LARGE SCALE GENOMIC DNA]</scope>
    <source>
        <strain evidence="9">WB7_2B_003</strain>
        <strain evidence="6">WB7_6_001</strain>
        <strain evidence="7">WB8_1A_003</strain>
        <strain evidence="8">WB8_2A_004</strain>
    </source>
</reference>
<dbReference type="InterPro" id="IPR033753">
    <property type="entry name" value="GCV_H/Fam206"/>
</dbReference>
<proteinExistence type="inferred from homology"/>
<dbReference type="PROSITE" id="PS50968">
    <property type="entry name" value="BIOTINYL_LIPOYL"/>
    <property type="match status" value="1"/>
</dbReference>
<dbReference type="Gene3D" id="2.40.50.100">
    <property type="match status" value="1"/>
</dbReference>
<dbReference type="EMBL" id="RGGN01000007">
    <property type="protein sequence ID" value="NCU62577.1"/>
    <property type="molecule type" value="Genomic_DNA"/>
</dbReference>
<comment type="caution">
    <text evidence="9">The sequence shown here is derived from an EMBL/GenBank/DDBJ whole genome shotgun (WGS) entry which is preliminary data.</text>
</comment>
<organism evidence="9 10">
    <name type="scientific">Candidatus Fonsibacter lacus</name>
    <dbReference type="NCBI Taxonomy" id="2576439"/>
    <lineage>
        <taxon>Bacteria</taxon>
        <taxon>Pseudomonadati</taxon>
        <taxon>Pseudomonadota</taxon>
        <taxon>Alphaproteobacteria</taxon>
        <taxon>Candidatus Pelagibacterales</taxon>
        <taxon>Candidatus Pelagibacterales incertae sedis</taxon>
        <taxon>Candidatus Fonsibacter</taxon>
    </lineage>
</organism>
<evidence type="ECO:0000256" key="1">
    <source>
        <dbReference type="ARBA" id="ARBA00009249"/>
    </source>
</evidence>
<evidence type="ECO:0000256" key="4">
    <source>
        <dbReference type="PIRSR" id="PIRSR617453-50"/>
    </source>
</evidence>
<evidence type="ECO:0000256" key="3">
    <source>
        <dbReference type="HAMAP-Rule" id="MF_00272"/>
    </source>
</evidence>
<dbReference type="InterPro" id="IPR000089">
    <property type="entry name" value="Biotin_lipoyl"/>
</dbReference>
<dbReference type="Proteomes" id="UP000747791">
    <property type="component" value="Unassembled WGS sequence"/>
</dbReference>
<dbReference type="EMBL" id="RGOB01000047">
    <property type="protein sequence ID" value="NCU53109.1"/>
    <property type="molecule type" value="Genomic_DNA"/>
</dbReference>
<comment type="function">
    <text evidence="3">The glycine cleavage system catalyzes the degradation of glycine. The H protein shuttles the methylamine group of glycine from the P protein to the T protein.</text>
</comment>
<dbReference type="NCBIfam" id="NF002270">
    <property type="entry name" value="PRK01202.1"/>
    <property type="match status" value="1"/>
</dbReference>
<evidence type="ECO:0000256" key="2">
    <source>
        <dbReference type="ARBA" id="ARBA00022823"/>
    </source>
</evidence>
<evidence type="ECO:0000259" key="5">
    <source>
        <dbReference type="PROSITE" id="PS50968"/>
    </source>
</evidence>
<accession>A0A845S7Q3</accession>
<dbReference type="SUPFAM" id="SSF51230">
    <property type="entry name" value="Single hybrid motif"/>
    <property type="match status" value="1"/>
</dbReference>
<dbReference type="EMBL" id="RGMI01000014">
    <property type="protein sequence ID" value="NCU50299.1"/>
    <property type="molecule type" value="Genomic_DNA"/>
</dbReference>
<dbReference type="NCBIfam" id="TIGR00527">
    <property type="entry name" value="gcvH"/>
    <property type="match status" value="1"/>
</dbReference>
<evidence type="ECO:0000313" key="7">
    <source>
        <dbReference type="EMBL" id="NCU50299.1"/>
    </source>
</evidence>
<dbReference type="GO" id="GO:0005960">
    <property type="term" value="C:glycine cleavage complex"/>
    <property type="evidence" value="ECO:0007669"/>
    <property type="project" value="InterPro"/>
</dbReference>
<dbReference type="EMBL" id="RGET01000007">
    <property type="protein sequence ID" value="NBN87664.1"/>
    <property type="molecule type" value="Genomic_DNA"/>
</dbReference>
<evidence type="ECO:0000313" key="8">
    <source>
        <dbReference type="EMBL" id="NCU53109.1"/>
    </source>
</evidence>
<dbReference type="GO" id="GO:0019464">
    <property type="term" value="P:glycine decarboxylation via glycine cleavage system"/>
    <property type="evidence" value="ECO:0007669"/>
    <property type="project" value="UniProtKB-UniRule"/>
</dbReference>
<name>A0A845S7Q3_9PROT</name>
<dbReference type="PROSITE" id="PS00189">
    <property type="entry name" value="LIPOYL"/>
    <property type="match status" value="1"/>
</dbReference>
<dbReference type="Proteomes" id="UP000572953">
    <property type="component" value="Unassembled WGS sequence"/>
</dbReference>
<dbReference type="HAMAP" id="MF_00272">
    <property type="entry name" value="GcvH"/>
    <property type="match status" value="1"/>
</dbReference>
<feature type="domain" description="Lipoyl-binding" evidence="5">
    <location>
        <begin position="19"/>
        <end position="101"/>
    </location>
</feature>
<dbReference type="Proteomes" id="UP000713222">
    <property type="component" value="Unassembled WGS sequence"/>
</dbReference>
<sequence length="126" mass="13805">MSEKKYSKKHEWLEVNGSIATVGITMHAAAQLGDIVFAEVPAAGKSFKKDDPAAVVESVKAASDVYSPLTGEIKESNPAIVADPSLINKDPENSGWFFKITIKDQNELKDLMNKSDYEKYATENPN</sequence>
<dbReference type="GO" id="GO:0005829">
    <property type="term" value="C:cytosol"/>
    <property type="evidence" value="ECO:0007669"/>
    <property type="project" value="TreeGrafter"/>
</dbReference>